<feature type="region of interest" description="Disordered" evidence="1">
    <location>
        <begin position="15"/>
        <end position="38"/>
    </location>
</feature>
<keyword evidence="2" id="KW-1133">Transmembrane helix</keyword>
<keyword evidence="2" id="KW-0472">Membrane</keyword>
<organism evidence="3 4">
    <name type="scientific">Lysobacter yananisis</name>
    <dbReference type="NCBI Taxonomy" id="1003114"/>
    <lineage>
        <taxon>Bacteria</taxon>
        <taxon>Pseudomonadati</taxon>
        <taxon>Pseudomonadota</taxon>
        <taxon>Gammaproteobacteria</taxon>
        <taxon>Lysobacterales</taxon>
        <taxon>Lysobacteraceae</taxon>
        <taxon>Lysobacter</taxon>
    </lineage>
</organism>
<evidence type="ECO:0000256" key="1">
    <source>
        <dbReference type="SAM" id="MobiDB-lite"/>
    </source>
</evidence>
<feature type="transmembrane region" description="Helical" evidence="2">
    <location>
        <begin position="115"/>
        <end position="134"/>
    </location>
</feature>
<keyword evidence="4" id="KW-1185">Reference proteome</keyword>
<evidence type="ECO:0000313" key="4">
    <source>
        <dbReference type="Proteomes" id="UP001229313"/>
    </source>
</evidence>
<evidence type="ECO:0000313" key="3">
    <source>
        <dbReference type="EMBL" id="WMT01718.1"/>
    </source>
</evidence>
<dbReference type="RefSeq" id="WP_309151038.1">
    <property type="nucleotide sequence ID" value="NZ_CP133568.1"/>
</dbReference>
<sequence length="240" mass="25244">MRSCRRWWRRSATCRSEPAPTAGSQPASRPASDRARDGANACDGMTACDGTTACDGADAHEGANAVAAAMRVAARVGGRLAGSLRSLRSGLARAFASAPHAGPAPGCVDWRASRLLAAALAALGLLAGVAALASELPAHLGWPVAALAAGWGAALARRELRRPPRRLRLAGARAWLDDAPIAHARLYWRGPLARLEFRDARGRRGRLMWWPDSLDAHGRRELRLAAAVAIDAPAPRSVAP</sequence>
<evidence type="ECO:0000256" key="2">
    <source>
        <dbReference type="SAM" id="Phobius"/>
    </source>
</evidence>
<name>A0ABY9P3W3_9GAMM</name>
<gene>
    <name evidence="3" type="ORF">RDV84_17270</name>
</gene>
<keyword evidence="2" id="KW-0812">Transmembrane</keyword>
<dbReference type="Proteomes" id="UP001229313">
    <property type="component" value="Chromosome"/>
</dbReference>
<evidence type="ECO:0008006" key="5">
    <source>
        <dbReference type="Google" id="ProtNLM"/>
    </source>
</evidence>
<dbReference type="EMBL" id="CP133568">
    <property type="protein sequence ID" value="WMT01718.1"/>
    <property type="molecule type" value="Genomic_DNA"/>
</dbReference>
<feature type="transmembrane region" description="Helical" evidence="2">
    <location>
        <begin position="140"/>
        <end position="156"/>
    </location>
</feature>
<accession>A0ABY9P3W3</accession>
<reference evidence="3 4" key="1">
    <citation type="submission" date="2023-08" db="EMBL/GenBank/DDBJ databases">
        <title>The whole genome sequence of Lysobacter yananisis.</title>
        <authorList>
            <person name="Sun H."/>
        </authorList>
    </citation>
    <scope>NUCLEOTIDE SEQUENCE [LARGE SCALE GENOMIC DNA]</scope>
    <source>
        <strain evidence="3 4">SNNU513</strain>
    </source>
</reference>
<proteinExistence type="predicted"/>
<protein>
    <recommendedName>
        <fullName evidence="5">DUF2244 domain-containing protein</fullName>
    </recommendedName>
</protein>